<dbReference type="SUPFAM" id="SSF54909">
    <property type="entry name" value="Dimeric alpha+beta barrel"/>
    <property type="match status" value="1"/>
</dbReference>
<evidence type="ECO:0000313" key="1">
    <source>
        <dbReference type="EMBL" id="KAG5181132.1"/>
    </source>
</evidence>
<reference evidence="1" key="1">
    <citation type="submission" date="2021-02" db="EMBL/GenBank/DDBJ databases">
        <title>First Annotated Genome of the Yellow-green Alga Tribonema minus.</title>
        <authorList>
            <person name="Mahan K.M."/>
        </authorList>
    </citation>
    <scope>NUCLEOTIDE SEQUENCE</scope>
    <source>
        <strain evidence="1">UTEX B ZZ1240</strain>
    </source>
</reference>
<name>A0A835YW22_9STRA</name>
<dbReference type="EMBL" id="JAFCMP010000335">
    <property type="protein sequence ID" value="KAG5181132.1"/>
    <property type="molecule type" value="Genomic_DNA"/>
</dbReference>
<organism evidence="1 2">
    <name type="scientific">Tribonema minus</name>
    <dbReference type="NCBI Taxonomy" id="303371"/>
    <lineage>
        <taxon>Eukaryota</taxon>
        <taxon>Sar</taxon>
        <taxon>Stramenopiles</taxon>
        <taxon>Ochrophyta</taxon>
        <taxon>PX clade</taxon>
        <taxon>Xanthophyceae</taxon>
        <taxon>Tribonematales</taxon>
        <taxon>Tribonemataceae</taxon>
        <taxon>Tribonema</taxon>
    </lineage>
</organism>
<dbReference type="OrthoDB" id="10639414at2759"/>
<dbReference type="Proteomes" id="UP000664859">
    <property type="component" value="Unassembled WGS sequence"/>
</dbReference>
<sequence>MRFVVKDTFKVKIGNEEKFEEFWRERKLSLEGQSGFSSFMLVRGEDDFDETQEGGRLARDGFATFETTTVWLHRMDFDDWRSKKDSPDKKRGFLAMSAEDVAAMLLAPPEQRLYETVVTLPKAAEENVRLGGLFDWEENPDYFDGDLY</sequence>
<evidence type="ECO:0000313" key="2">
    <source>
        <dbReference type="Proteomes" id="UP000664859"/>
    </source>
</evidence>
<keyword evidence="2" id="KW-1185">Reference proteome</keyword>
<dbReference type="AlphaFoldDB" id="A0A835YW22"/>
<accession>A0A835YW22</accession>
<gene>
    <name evidence="1" type="ORF">JKP88DRAFT_278987</name>
</gene>
<comment type="caution">
    <text evidence="1">The sequence shown here is derived from an EMBL/GenBank/DDBJ whole genome shotgun (WGS) entry which is preliminary data.</text>
</comment>
<protein>
    <submittedName>
        <fullName evidence="1">Uncharacterized protein</fullName>
    </submittedName>
</protein>
<proteinExistence type="predicted"/>
<dbReference type="InterPro" id="IPR011008">
    <property type="entry name" value="Dimeric_a/b-barrel"/>
</dbReference>
<dbReference type="Gene3D" id="3.30.70.100">
    <property type="match status" value="1"/>
</dbReference>